<evidence type="ECO:0000313" key="1">
    <source>
        <dbReference type="EMBL" id="KAJ3545026.1"/>
    </source>
</evidence>
<comment type="caution">
    <text evidence="1">The sequence shown here is derived from an EMBL/GenBank/DDBJ whole genome shotgun (WGS) entry which is preliminary data.</text>
</comment>
<sequence length="751" mass="82823">MAGSNSCFRSVSDDSLQLQPLFPHATRPSPSKPSDTEDITDDWTLTGGGSDHHVDNGDDSLHSSLKSTGILIREAAGSLGTPGSGDGDSEIAQRAYSRDRFYSAWALEFLLLLLAGGLFAAICLILDKYNDQELPNWDDMGITLNTLVATLATIFRSIIAFIIFNILAQLKWNWVSGRFRPVQDIQRFDDASRGVYGSLQLLPLVLRRPIALGAIAVAVVSLATGPFVQQSVQTYQCLQKQPTEGHRASIIVANSIKNGILEERIHNTRFGISIGLRTAMQDAIVNPTIDSNIASLFTCQSGNCTFDTFADWPKQPKEDKISHASAGMCSQCIDVYKLVRGPILRNKGETTGEYVAFGLQVSDASKEFEEDEVQGESRLEVSLGSSFIGNYMAIRPVGNLTWTRSVASDDFMNRARWSLGNFTIIAPSQDHCEKLDNGTTVCPSCNPGMPEGVCERANTRFIRTPFLPTDYVAATCILYPCIKYYAGEVGNGTFSERVVRDVPLRLQRPEPIWTSTTKDAGAFEWKGVLQPCWVNGTLYTSSNMSEAELEPNSTTVVQFHTKDWANESIDAQASYVNITAPLECVAQIPEPLLRVIRDQMSAFDTSCSVPRRGTRFSCSVDFLSGFLRNTSTSVATIRENMDSMAMRITTEIRKYGRGAWSEENAKVNGHVWENKSCVHISWRWMALPATLLTLCAILLLWTMVSDGLSKNGAIWKASVLPLLLRDQPGLEIMGLKGVEEAAKRLEIKIQK</sequence>
<keyword evidence="2" id="KW-1185">Reference proteome</keyword>
<protein>
    <submittedName>
        <fullName evidence="1">Uncharacterized protein</fullName>
    </submittedName>
</protein>
<name>A0ACC1SRW2_9HYPO</name>
<dbReference type="Proteomes" id="UP001148629">
    <property type="component" value="Unassembled WGS sequence"/>
</dbReference>
<proteinExistence type="predicted"/>
<accession>A0ACC1SRW2</accession>
<dbReference type="EMBL" id="JANRMS010000168">
    <property type="protein sequence ID" value="KAJ3545026.1"/>
    <property type="molecule type" value="Genomic_DNA"/>
</dbReference>
<evidence type="ECO:0000313" key="2">
    <source>
        <dbReference type="Proteomes" id="UP001148629"/>
    </source>
</evidence>
<gene>
    <name evidence="1" type="ORF">NM208_g2722</name>
</gene>
<organism evidence="1 2">
    <name type="scientific">Fusarium decemcellulare</name>
    <dbReference type="NCBI Taxonomy" id="57161"/>
    <lineage>
        <taxon>Eukaryota</taxon>
        <taxon>Fungi</taxon>
        <taxon>Dikarya</taxon>
        <taxon>Ascomycota</taxon>
        <taxon>Pezizomycotina</taxon>
        <taxon>Sordariomycetes</taxon>
        <taxon>Hypocreomycetidae</taxon>
        <taxon>Hypocreales</taxon>
        <taxon>Nectriaceae</taxon>
        <taxon>Fusarium</taxon>
        <taxon>Fusarium decemcellulare species complex</taxon>
    </lineage>
</organism>
<reference evidence="1" key="1">
    <citation type="submission" date="2022-08" db="EMBL/GenBank/DDBJ databases">
        <title>Genome Sequence of Fusarium decemcellulare.</title>
        <authorList>
            <person name="Buettner E."/>
        </authorList>
    </citation>
    <scope>NUCLEOTIDE SEQUENCE</scope>
    <source>
        <strain evidence="1">Babe19</strain>
    </source>
</reference>